<sequence length="121" mass="14066">MNYSEIRMEFEKLGAFILPAKYLDDHDALYLICDSKDEPYVGSSHRLTGNLAQHLGGNVSNYKRKQIIDPNSDVLFIPLVPHPPKIDFEGNRVREGPYPETLREESRMIKYFQPSLNRRSR</sequence>
<proteinExistence type="predicted"/>
<reference evidence="1" key="1">
    <citation type="journal article" date="2015" name="Nature">
        <title>Complex archaea that bridge the gap between prokaryotes and eukaryotes.</title>
        <authorList>
            <person name="Spang A."/>
            <person name="Saw J.H."/>
            <person name="Jorgensen S.L."/>
            <person name="Zaremba-Niedzwiedzka K."/>
            <person name="Martijn J."/>
            <person name="Lind A.E."/>
            <person name="van Eijk R."/>
            <person name="Schleper C."/>
            <person name="Guy L."/>
            <person name="Ettema T.J."/>
        </authorList>
    </citation>
    <scope>NUCLEOTIDE SEQUENCE</scope>
</reference>
<protein>
    <recommendedName>
        <fullName evidence="2">GIY-YIG domain-containing protein</fullName>
    </recommendedName>
</protein>
<evidence type="ECO:0000313" key="1">
    <source>
        <dbReference type="EMBL" id="KKK74648.1"/>
    </source>
</evidence>
<organism evidence="1">
    <name type="scientific">marine sediment metagenome</name>
    <dbReference type="NCBI Taxonomy" id="412755"/>
    <lineage>
        <taxon>unclassified sequences</taxon>
        <taxon>metagenomes</taxon>
        <taxon>ecological metagenomes</taxon>
    </lineage>
</organism>
<evidence type="ECO:0008006" key="2">
    <source>
        <dbReference type="Google" id="ProtNLM"/>
    </source>
</evidence>
<dbReference type="AlphaFoldDB" id="A0A0F8Y058"/>
<comment type="caution">
    <text evidence="1">The sequence shown here is derived from an EMBL/GenBank/DDBJ whole genome shotgun (WGS) entry which is preliminary data.</text>
</comment>
<dbReference type="EMBL" id="LAZR01056218">
    <property type="protein sequence ID" value="KKK74648.1"/>
    <property type="molecule type" value="Genomic_DNA"/>
</dbReference>
<name>A0A0F8Y058_9ZZZZ</name>
<accession>A0A0F8Y058</accession>
<gene>
    <name evidence="1" type="ORF">LCGC14_2881650</name>
</gene>